<dbReference type="AlphaFoldDB" id="A0A151WSQ6"/>
<sequence>MNESLFKVATARPDKQKLITNFPAASFSTTSTARHPVCESERQRTVQTELFEIMTRQDIIRSLLNIKPFHFKVLEPWSENIFR</sequence>
<evidence type="ECO:0000313" key="2">
    <source>
        <dbReference type="Proteomes" id="UP000075809"/>
    </source>
</evidence>
<proteinExistence type="predicted"/>
<accession>A0A151WSQ6</accession>
<name>A0A151WSQ6_9HYME</name>
<organism evidence="1 2">
    <name type="scientific">Mycetomoellerius zeteki</name>
    <dbReference type="NCBI Taxonomy" id="64791"/>
    <lineage>
        <taxon>Eukaryota</taxon>
        <taxon>Metazoa</taxon>
        <taxon>Ecdysozoa</taxon>
        <taxon>Arthropoda</taxon>
        <taxon>Hexapoda</taxon>
        <taxon>Insecta</taxon>
        <taxon>Pterygota</taxon>
        <taxon>Neoptera</taxon>
        <taxon>Endopterygota</taxon>
        <taxon>Hymenoptera</taxon>
        <taxon>Apocrita</taxon>
        <taxon>Aculeata</taxon>
        <taxon>Formicoidea</taxon>
        <taxon>Formicidae</taxon>
        <taxon>Myrmicinae</taxon>
        <taxon>Mycetomoellerius</taxon>
    </lineage>
</organism>
<keyword evidence="2" id="KW-1185">Reference proteome</keyword>
<dbReference type="EMBL" id="KQ982769">
    <property type="protein sequence ID" value="KYQ50952.1"/>
    <property type="molecule type" value="Genomic_DNA"/>
</dbReference>
<protein>
    <submittedName>
        <fullName evidence="1">Uncharacterized protein</fullName>
    </submittedName>
</protein>
<evidence type="ECO:0000313" key="1">
    <source>
        <dbReference type="EMBL" id="KYQ50952.1"/>
    </source>
</evidence>
<reference evidence="1 2" key="1">
    <citation type="submission" date="2015-09" db="EMBL/GenBank/DDBJ databases">
        <title>Trachymyrmex zeteki WGS genome.</title>
        <authorList>
            <person name="Nygaard S."/>
            <person name="Hu H."/>
            <person name="Boomsma J."/>
            <person name="Zhang G."/>
        </authorList>
    </citation>
    <scope>NUCLEOTIDE SEQUENCE [LARGE SCALE GENOMIC DNA]</scope>
    <source>
        <strain evidence="1">Tzet28-1</strain>
        <tissue evidence="1">Whole body</tissue>
    </source>
</reference>
<dbReference type="Proteomes" id="UP000075809">
    <property type="component" value="Unassembled WGS sequence"/>
</dbReference>
<gene>
    <name evidence="1" type="ORF">ALC60_10092</name>
</gene>